<feature type="region of interest" description="Disordered" evidence="3">
    <location>
        <begin position="1155"/>
        <end position="1246"/>
    </location>
</feature>
<feature type="compositionally biased region" description="Basic and acidic residues" evidence="3">
    <location>
        <begin position="1203"/>
        <end position="1227"/>
    </location>
</feature>
<accession>A0ABD3I336</accession>
<keyword evidence="2" id="KW-0175">Coiled coil</keyword>
<protein>
    <recommendedName>
        <fullName evidence="4">C3H1-type domain-containing protein</fullName>
    </recommendedName>
</protein>
<feature type="region of interest" description="Disordered" evidence="3">
    <location>
        <begin position="980"/>
        <end position="1038"/>
    </location>
</feature>
<feature type="coiled-coil region" evidence="2">
    <location>
        <begin position="737"/>
        <end position="796"/>
    </location>
</feature>
<evidence type="ECO:0000259" key="4">
    <source>
        <dbReference type="PROSITE" id="PS50103"/>
    </source>
</evidence>
<feature type="region of interest" description="Disordered" evidence="3">
    <location>
        <begin position="306"/>
        <end position="343"/>
    </location>
</feature>
<gene>
    <name evidence="5" type="ORF">R1sor_010792</name>
</gene>
<feature type="region of interest" description="Disordered" evidence="3">
    <location>
        <begin position="1319"/>
        <end position="1350"/>
    </location>
</feature>
<feature type="region of interest" description="Disordered" evidence="3">
    <location>
        <begin position="1065"/>
        <end position="1135"/>
    </location>
</feature>
<dbReference type="Proteomes" id="UP001633002">
    <property type="component" value="Unassembled WGS sequence"/>
</dbReference>
<dbReference type="EMBL" id="JBJQOH010000002">
    <property type="protein sequence ID" value="KAL3696716.1"/>
    <property type="molecule type" value="Genomic_DNA"/>
</dbReference>
<reference evidence="5 6" key="1">
    <citation type="submission" date="2024-09" db="EMBL/GenBank/DDBJ databases">
        <title>Chromosome-scale assembly of Riccia sorocarpa.</title>
        <authorList>
            <person name="Paukszto L."/>
        </authorList>
    </citation>
    <scope>NUCLEOTIDE SEQUENCE [LARGE SCALE GENOMIC DNA]</scope>
    <source>
        <strain evidence="5">LP-2024</strain>
        <tissue evidence="5">Aerial parts of the thallus</tissue>
    </source>
</reference>
<keyword evidence="1" id="KW-0862">Zinc</keyword>
<evidence type="ECO:0000313" key="5">
    <source>
        <dbReference type="EMBL" id="KAL3696716.1"/>
    </source>
</evidence>
<evidence type="ECO:0000256" key="3">
    <source>
        <dbReference type="SAM" id="MobiDB-lite"/>
    </source>
</evidence>
<organism evidence="5 6">
    <name type="scientific">Riccia sorocarpa</name>
    <dbReference type="NCBI Taxonomy" id="122646"/>
    <lineage>
        <taxon>Eukaryota</taxon>
        <taxon>Viridiplantae</taxon>
        <taxon>Streptophyta</taxon>
        <taxon>Embryophyta</taxon>
        <taxon>Marchantiophyta</taxon>
        <taxon>Marchantiopsida</taxon>
        <taxon>Marchantiidae</taxon>
        <taxon>Marchantiales</taxon>
        <taxon>Ricciaceae</taxon>
        <taxon>Riccia</taxon>
    </lineage>
</organism>
<feature type="region of interest" description="Disordered" evidence="3">
    <location>
        <begin position="478"/>
        <end position="564"/>
    </location>
</feature>
<dbReference type="Pfam" id="PF10650">
    <property type="entry name" value="zf-C3H1"/>
    <property type="match status" value="1"/>
</dbReference>
<feature type="compositionally biased region" description="Polar residues" evidence="3">
    <location>
        <begin position="1"/>
        <end position="15"/>
    </location>
</feature>
<keyword evidence="1" id="KW-0863">Zinc-finger</keyword>
<feature type="region of interest" description="Disordered" evidence="3">
    <location>
        <begin position="417"/>
        <end position="444"/>
    </location>
</feature>
<comment type="caution">
    <text evidence="5">The sequence shown here is derived from an EMBL/GenBank/DDBJ whole genome shotgun (WGS) entry which is preliminary data.</text>
</comment>
<feature type="compositionally biased region" description="Basic and acidic residues" evidence="3">
    <location>
        <begin position="1430"/>
        <end position="1439"/>
    </location>
</feature>
<feature type="compositionally biased region" description="Polar residues" evidence="3">
    <location>
        <begin position="1179"/>
        <end position="1202"/>
    </location>
</feature>
<feature type="region of interest" description="Disordered" evidence="3">
    <location>
        <begin position="247"/>
        <end position="268"/>
    </location>
</feature>
<dbReference type="PANTHER" id="PTHR21563">
    <property type="entry name" value="ZINC FINGER C3H1 DOMAIN-CONTAINING PROTEIN"/>
    <property type="match status" value="1"/>
</dbReference>
<feature type="region of interest" description="Disordered" evidence="3">
    <location>
        <begin position="1419"/>
        <end position="1440"/>
    </location>
</feature>
<keyword evidence="6" id="KW-1185">Reference proteome</keyword>
<dbReference type="SUPFAM" id="SSF48452">
    <property type="entry name" value="TPR-like"/>
    <property type="match status" value="1"/>
</dbReference>
<dbReference type="PANTHER" id="PTHR21563:SF3">
    <property type="entry name" value="ZINC FINGER C3H1 DOMAIN-CONTAINING PROTEIN"/>
    <property type="match status" value="1"/>
</dbReference>
<dbReference type="InterPro" id="IPR000571">
    <property type="entry name" value="Znf_CCCH"/>
</dbReference>
<dbReference type="InterPro" id="IPR019607">
    <property type="entry name" value="Putative_zinc-finger_domain"/>
</dbReference>
<feature type="compositionally biased region" description="Basic and acidic residues" evidence="3">
    <location>
        <begin position="496"/>
        <end position="508"/>
    </location>
</feature>
<evidence type="ECO:0000256" key="1">
    <source>
        <dbReference type="PROSITE-ProRule" id="PRU00723"/>
    </source>
</evidence>
<feature type="zinc finger region" description="C3H1-type" evidence="1">
    <location>
        <begin position="1803"/>
        <end position="1829"/>
    </location>
</feature>
<feature type="region of interest" description="Disordered" evidence="3">
    <location>
        <begin position="1381"/>
        <end position="1400"/>
    </location>
</feature>
<evidence type="ECO:0000256" key="2">
    <source>
        <dbReference type="SAM" id="Coils"/>
    </source>
</evidence>
<feature type="region of interest" description="Disordered" evidence="3">
    <location>
        <begin position="838"/>
        <end position="881"/>
    </location>
</feature>
<feature type="compositionally biased region" description="Acidic residues" evidence="3">
    <location>
        <begin position="59"/>
        <end position="72"/>
    </location>
</feature>
<feature type="domain" description="C3H1-type" evidence="4">
    <location>
        <begin position="1803"/>
        <end position="1829"/>
    </location>
</feature>
<proteinExistence type="predicted"/>
<evidence type="ECO:0000313" key="6">
    <source>
        <dbReference type="Proteomes" id="UP001633002"/>
    </source>
</evidence>
<keyword evidence="1" id="KW-0479">Metal-binding</keyword>
<feature type="compositionally biased region" description="Polar residues" evidence="3">
    <location>
        <begin position="32"/>
        <end position="41"/>
    </location>
</feature>
<dbReference type="GO" id="GO:0008270">
    <property type="term" value="F:zinc ion binding"/>
    <property type="evidence" value="ECO:0007669"/>
    <property type="project" value="UniProtKB-KW"/>
</dbReference>
<sequence>MGDVNVSSGDGQMSIETLRKLALLSMPKRQGRNSTLSNPPSKSEGPTVFSSPAAKPPEDKEEGELSSDDDAEGASATLASAGPASNQPKAALKLHISSLGSSKEMLAPGANFSCSNPNEGLSTASVAEAFLASLRIPVPKPSRAPPGEEIKEDDFVIKFDEDSEDSDGEHLQSLTSSFRKLGSSAEKVVLRSVSLPHLPPVSQPVSALPIQKPSELKSEIDRVKKQIAIMERSKVKLPAAPVIPKSTRVMSPDMTRPGSTAVSEPKSVVHGVSSIRPVPDLESLRLQIAAKESELQKRRQRLTVKASEGSKVVGDGKGIGVGLPTTTPQATRTNKERNHQPGPQVATAVITAEKAMVPVRKEVSNQTEGLIALASAGPSGVCLPKKDARPIKDDSRVDLQTSNEDVIKLQSFGIKTSPNNTVGKQPVSKSTKRSHIGGDSADKRKVARIDSRPLADDHVYGVNMVVEAVSLDSATVNINGSPDTSAVDTGGRSKRKVDDVETSERADMEVTGSHAEGMKKLKVTTKTASDDTSEGRQLLEPNISGPAQTLLAPRSTPSTAPPQLQGENTLAVFTSSSEHVVGTATTTSSITARISSLKDEEAGRRKQMTAATVEEILPGISVHGATISPCGPTLPNGSEEIFINQDEHASKTLKPKFQYETSHALPALAGVSVPHPSLTEPVVTERLGNKDDLVLQTQDRTGDEAKSSMGLRSVLFPAEVQLEQTSERAEIWDDDPDAEMLDQLQREEELLDKELEEAQEERRRCERRERAARKEYREAQRALRDINTQCQVLNQRKEFLLSHIHQAEGRHYSRKLVGSWKPQLISSAGRPPLRLTGLEELASPPSTTDPAKSADQWALSLPSSQTSREPNPPGSNGGTAVIRKLGTSLYNRQEPPAVSEAGATSLADGTSAVVSRVAPSISRLQGPVVHSLGTDSKKMSASDFHPEGTDFPSAIPAHAATLPAGTLSPEVERTATKVVEGSGGSDAPKGFKAPRSPLGPLAAGSKMPSGTMVIGKQAREKSDGSLPPFKDSNQQSRESLAATFISESNLSPPLMAQVVTGVAGTAKDDMGSGSKRGSHPDTVEVSAEEVTELSRAQGFVSDNKRIDGADRGCSASSRQSMAGSRENNRLQGKLVEKSTVRRSVLGLSASSAGVPLRKNLQPEHPHNIPSPKASKSGEYGSSITVGTASNNQVSGNLPSINDKTCDASRLEHSIREDSLRRTDEDSRVQSSSIDGQIGGDSDAGRSLVINREVDRSSVAGQLSRQEVDNSANLTMSFRGMSFEGMSLNRVEKPDLDTGINLPSKATRGGCQVLLKSSQLDSSGTLPEGDKTGPAAVNMGSSRRIPVYGGRGSRVESVRDLPVFLNHARPPEHNRKIGVNISAQREPADKPTGSDGGIEDMDTLEPVKILENLESVKAMEQHQPGSAAESQGHKTVRDSDSSMELHSIPVDQAIAEPKGQHSLKVRLRKNNNGTTECLPINDLTKERPTESCPRGPNLERVKHDTVASETKSALVTKPRPKRDVISEDGCHLVSYDNHRDPRMQNQVSEDQFGLGATFDRVTQNLDVRKLKKSVPCKDLVSRKEGEVEVSGRASLEGSARDKSSGGDEAVAVSKVQTQRIGVDKQQILPEMQRHLFGQLQDVVDAGIQSNVVQEEVCWKGSLIANLENEGFIENLPAQLDISTEAVKLTEAPEVPGAEKGDVLWKMGNKVYSRDYSMSKAGVPSAVGLTSLGCIRGTGSSPVITAWSKESLEVVDKKCASVGNLIIHPKYESPLAVFRAYRSLPQFASAMQLSSNSNTWTHAINPHKPLCRFEHRGQCRNEHCPWQHVDDYTLSSETCLEMQRKESLRTVSSDGKTNGTGGFQLQAVSFVRTSPGSVSGQHETSRSLVSSNGLPVLDWPSKQLHDYDVSVPIYRIGYFTVKAEDPNNIRLPGIPQKAENEMYHSFLLAPSVHRTLHSESPCLTDGSWSKLTVEAQDAAKIPHWRYSELQEERLSLENGPLHASKDVEMWVELALNLIDFDLATDKHKERDEALCILSRGLETKQQSVTLWMAYCCIFHTRRDNPGKDDMFHFAIQYIPGSYELWLLYINSRHDLPSRLDAYERAIVALAEKRTQGADVDVDSSACLLDITLQMLYCMCFSGATQESLAWVEDLIYDTADEGNCRRGSTSALLSHLTRRDLCILWVTCAYLSACEEIPLAVIRRLGCRQELPYTLDWRAPAVSEKRASVSTLRIFSTAGSSRKGCLSLEDPHFPTAKGNDHCREVLGVNYVQCLALYEGWQSAGRLSQQLINLYPTSVELVILHARIQERLGGIRQGLDVFGRAISRWPVGQPGVLRLWNQYAAHGLVWVGKSSALEVLSRSVASLVKRFSDQFQEKLSAPQMSGRTVASSENVATWNDVKEHYLTLTTPSSGRPDESGSVQAWDEEDMVYGLINLALVEALSGDPVAAQSTISRATKIAVSERESRQCWKELASLQVSGPVINEDELLLLLDRCKTECYNYSQLKPLSSRIVEDLKRPQVRKFFVDLLGLSPVDHSWLNTVLEICYGPSFLPVESSGPKNVLRFAEGILEAAPGNVEVALSLCRLVFRESGSARSKPLSYRIWASALLLGSLQQSCPVAPEAHWVEAALFLKQLSKGKSLEEYHLHALTKYPLSAALQHGLVEARSHIQESDRARGLQQFDKVREGPDQVEVLAPPDKQILSYKVSPVELCLTA</sequence>
<feature type="compositionally biased region" description="Polar residues" evidence="3">
    <location>
        <begin position="555"/>
        <end position="564"/>
    </location>
</feature>
<name>A0ABD3I336_9MARC</name>
<feature type="region of interest" description="Disordered" evidence="3">
    <location>
        <begin position="1"/>
        <end position="89"/>
    </location>
</feature>
<feature type="region of interest" description="Disordered" evidence="3">
    <location>
        <begin position="1586"/>
        <end position="1609"/>
    </location>
</feature>
<dbReference type="PROSITE" id="PS50103">
    <property type="entry name" value="ZF_C3H1"/>
    <property type="match status" value="1"/>
</dbReference>
<dbReference type="InterPro" id="IPR039278">
    <property type="entry name" value="Red1"/>
</dbReference>
<feature type="compositionally biased region" description="Polar residues" evidence="3">
    <location>
        <begin position="417"/>
        <end position="429"/>
    </location>
</feature>
<feature type="compositionally biased region" description="Polar residues" evidence="3">
    <location>
        <begin position="478"/>
        <end position="487"/>
    </location>
</feature>
<dbReference type="InterPro" id="IPR011990">
    <property type="entry name" value="TPR-like_helical_dom_sf"/>
</dbReference>